<dbReference type="InterPro" id="IPR009057">
    <property type="entry name" value="Homeodomain-like_sf"/>
</dbReference>
<gene>
    <name evidence="4" type="ORF">KB874_12320</name>
</gene>
<reference evidence="4" key="1">
    <citation type="submission" date="2021-04" db="EMBL/GenBank/DDBJ databases">
        <authorList>
            <person name="Yoon J."/>
        </authorList>
    </citation>
    <scope>NUCLEOTIDE SEQUENCE</scope>
    <source>
        <strain evidence="4">KMU-90</strain>
    </source>
</reference>
<dbReference type="Pfam" id="PF12833">
    <property type="entry name" value="HTH_18"/>
    <property type="match status" value="1"/>
</dbReference>
<dbReference type="AlphaFoldDB" id="A0A8J7WH24"/>
<name>A0A8J7WH24_9RHOB</name>
<dbReference type="Pfam" id="PF01965">
    <property type="entry name" value="DJ-1_PfpI"/>
    <property type="match status" value="1"/>
</dbReference>
<dbReference type="GO" id="GO:0003700">
    <property type="term" value="F:DNA-binding transcription factor activity"/>
    <property type="evidence" value="ECO:0007669"/>
    <property type="project" value="InterPro"/>
</dbReference>
<keyword evidence="1" id="KW-0805">Transcription regulation</keyword>
<dbReference type="GO" id="GO:0043565">
    <property type="term" value="F:sequence-specific DNA binding"/>
    <property type="evidence" value="ECO:0007669"/>
    <property type="project" value="InterPro"/>
</dbReference>
<proteinExistence type="predicted"/>
<accession>A0A8J7WH24</accession>
<evidence type="ECO:0000313" key="4">
    <source>
        <dbReference type="EMBL" id="MBS0124884.1"/>
    </source>
</evidence>
<dbReference type="PANTHER" id="PTHR43130:SF3">
    <property type="entry name" value="HTH-TYPE TRANSCRIPTIONAL REGULATOR RV1931C"/>
    <property type="match status" value="1"/>
</dbReference>
<keyword evidence="5" id="KW-1185">Reference proteome</keyword>
<organism evidence="4 5">
    <name type="scientific">Thetidibacter halocola</name>
    <dbReference type="NCBI Taxonomy" id="2827239"/>
    <lineage>
        <taxon>Bacteria</taxon>
        <taxon>Pseudomonadati</taxon>
        <taxon>Pseudomonadota</taxon>
        <taxon>Alphaproteobacteria</taxon>
        <taxon>Rhodobacterales</taxon>
        <taxon>Roseobacteraceae</taxon>
        <taxon>Thetidibacter</taxon>
    </lineage>
</organism>
<dbReference type="EMBL" id="JAGTUU010000004">
    <property type="protein sequence ID" value="MBS0124884.1"/>
    <property type="molecule type" value="Genomic_DNA"/>
</dbReference>
<dbReference type="PANTHER" id="PTHR43130">
    <property type="entry name" value="ARAC-FAMILY TRANSCRIPTIONAL REGULATOR"/>
    <property type="match status" value="1"/>
</dbReference>
<dbReference type="InterPro" id="IPR002818">
    <property type="entry name" value="DJ-1/PfpI"/>
</dbReference>
<dbReference type="InterPro" id="IPR018060">
    <property type="entry name" value="HTH_AraC"/>
</dbReference>
<dbReference type="SUPFAM" id="SSF46689">
    <property type="entry name" value="Homeodomain-like"/>
    <property type="match status" value="2"/>
</dbReference>
<keyword evidence="2" id="KW-0804">Transcription</keyword>
<evidence type="ECO:0000259" key="3">
    <source>
        <dbReference type="PROSITE" id="PS01124"/>
    </source>
</evidence>
<evidence type="ECO:0000313" key="5">
    <source>
        <dbReference type="Proteomes" id="UP000681356"/>
    </source>
</evidence>
<protein>
    <submittedName>
        <fullName evidence="4">Helix-turn-helix domain-containing protein</fullName>
    </submittedName>
</protein>
<dbReference type="Gene3D" id="1.10.10.60">
    <property type="entry name" value="Homeodomain-like"/>
    <property type="match status" value="1"/>
</dbReference>
<evidence type="ECO:0000256" key="2">
    <source>
        <dbReference type="ARBA" id="ARBA00023163"/>
    </source>
</evidence>
<comment type="caution">
    <text evidence="4">The sequence shown here is derived from an EMBL/GenBank/DDBJ whole genome shotgun (WGS) entry which is preliminary data.</text>
</comment>
<feature type="domain" description="HTH araC/xylS-type" evidence="3">
    <location>
        <begin position="204"/>
        <end position="302"/>
    </location>
</feature>
<sequence length="302" mass="33325">MAVLLFPQFSNHCLANTIEPFRAANTIAGKSLYRWSFLTLTGGPVASSSGLTVETESWAKARPSGDFLFVMPSYGHRVWVTPALGQTLRAARRRFATLVGLDTGAWLLAAAGLLDRRRATIHWHELDAFAEAFPDVTVTDDRFVLEPDIATCGGAATAFDLTLELIRRHHSPIFALEVAALFMHGDAPGLRDPLRGKSPGAMVRRATALMRRRLEEPLPIAEIAAQMRISQRLMEQVFRRETGLTPNGVYRALRLREARRLVELSDLGIAEIAGRCGYQDAGAMTRAYRMEFGVAPSAHRQA</sequence>
<dbReference type="Proteomes" id="UP000681356">
    <property type="component" value="Unassembled WGS sequence"/>
</dbReference>
<dbReference type="SUPFAM" id="SSF52317">
    <property type="entry name" value="Class I glutamine amidotransferase-like"/>
    <property type="match status" value="1"/>
</dbReference>
<dbReference type="InterPro" id="IPR052158">
    <property type="entry name" value="INH-QAR"/>
</dbReference>
<dbReference type="InterPro" id="IPR029062">
    <property type="entry name" value="Class_I_gatase-like"/>
</dbReference>
<dbReference type="Gene3D" id="3.40.50.880">
    <property type="match status" value="1"/>
</dbReference>
<dbReference type="CDD" id="cd03136">
    <property type="entry name" value="GATase1_AraC_ArgR_like"/>
    <property type="match status" value="1"/>
</dbReference>
<evidence type="ECO:0000256" key="1">
    <source>
        <dbReference type="ARBA" id="ARBA00023015"/>
    </source>
</evidence>
<dbReference type="SMART" id="SM00342">
    <property type="entry name" value="HTH_ARAC"/>
    <property type="match status" value="1"/>
</dbReference>
<dbReference type="PROSITE" id="PS01124">
    <property type="entry name" value="HTH_ARAC_FAMILY_2"/>
    <property type="match status" value="1"/>
</dbReference>